<evidence type="ECO:0000313" key="1">
    <source>
        <dbReference type="EMBL" id="OTP75641.1"/>
    </source>
</evidence>
<comment type="caution">
    <text evidence="1">The sequence shown here is derived from an EMBL/GenBank/DDBJ whole genome shotgun (WGS) entry which is preliminary data.</text>
</comment>
<dbReference type="Gene3D" id="3.40.50.1820">
    <property type="entry name" value="alpha/beta hydrolase"/>
    <property type="match status" value="1"/>
</dbReference>
<name>A0A242MW29_CABSO</name>
<proteinExistence type="predicted"/>
<sequence>MTAVLVHGTFADESSWSKIIPLLEARGLQVVSVQNPPRLLSQLKAVAAAFIAAASKV</sequence>
<dbReference type="AlphaFoldDB" id="A0A242MW29"/>
<protein>
    <submittedName>
        <fullName evidence="1">Putative signal peptide protein</fullName>
    </submittedName>
</protein>
<gene>
    <name evidence="1" type="ORF">PAMC26510_13230</name>
</gene>
<dbReference type="Proteomes" id="UP000194546">
    <property type="component" value="Unassembled WGS sequence"/>
</dbReference>
<reference evidence="1 2" key="1">
    <citation type="submission" date="2017-03" db="EMBL/GenBank/DDBJ databases">
        <title>Genome analysis of strain PAMC 26510.</title>
        <authorList>
            <person name="Oh H.-M."/>
            <person name="Yang J.-A."/>
        </authorList>
    </citation>
    <scope>NUCLEOTIDE SEQUENCE [LARGE SCALE GENOMIC DNA]</scope>
    <source>
        <strain evidence="1 2">PAMC 26510</strain>
    </source>
</reference>
<accession>A0A242MW29</accession>
<dbReference type="EMBL" id="NBTY01000071">
    <property type="protein sequence ID" value="OTP75641.1"/>
    <property type="molecule type" value="Genomic_DNA"/>
</dbReference>
<organism evidence="1 2">
    <name type="scientific">Caballeronia sordidicola</name>
    <name type="common">Burkholderia sordidicola</name>
    <dbReference type="NCBI Taxonomy" id="196367"/>
    <lineage>
        <taxon>Bacteria</taxon>
        <taxon>Pseudomonadati</taxon>
        <taxon>Pseudomonadota</taxon>
        <taxon>Betaproteobacteria</taxon>
        <taxon>Burkholderiales</taxon>
        <taxon>Burkholderiaceae</taxon>
        <taxon>Caballeronia</taxon>
    </lineage>
</organism>
<dbReference type="InterPro" id="IPR029058">
    <property type="entry name" value="AB_hydrolase_fold"/>
</dbReference>
<dbReference type="SUPFAM" id="SSF53474">
    <property type="entry name" value="alpha/beta-Hydrolases"/>
    <property type="match status" value="1"/>
</dbReference>
<evidence type="ECO:0000313" key="2">
    <source>
        <dbReference type="Proteomes" id="UP000194546"/>
    </source>
</evidence>